<dbReference type="Proteomes" id="UP000230605">
    <property type="component" value="Chromosome 1"/>
</dbReference>
<dbReference type="GO" id="GO:0006488">
    <property type="term" value="P:dolichol-linked oligosaccharide biosynthetic process"/>
    <property type="evidence" value="ECO:0007669"/>
    <property type="project" value="UniProtKB-UniRule"/>
</dbReference>
<feature type="transmembrane region" description="Helical" evidence="5">
    <location>
        <begin position="249"/>
        <end position="269"/>
    </location>
</feature>
<evidence type="ECO:0000256" key="3">
    <source>
        <dbReference type="ARBA" id="ARBA00022989"/>
    </source>
</evidence>
<dbReference type="EC" id="1.3.1.94" evidence="5"/>
<sequence length="322" mass="35763">MTDALNQLLHTSMDITLLLRCTYLGLSILVLVIHAIPPLRTRFMSYGARQDPSIIVQKVSGGEGRSYSLATLLDQVAAICVPHSWFTSFYAVSVSCSLYWAAEVIFKGPALAAASQFPVTQTRSMTVKQVEVVWLMMLAQGSRRLFECLSLSKPSQSQMWVGHWILGILFYVCTNIAVWIEGTSAIQTHEFSSQDIAFSPPSFRTFVGFLVFILASGFQHDCHAYLAALKTRGQSANAYSMPDHPAWNVSLTPHYFAECLIYLAITIVAAPERHVLNVTMLCALIFVAVNLGVTADGTKKWYTQKFGAKQTQGRARMIPFIY</sequence>
<feature type="transmembrane region" description="Helical" evidence="5">
    <location>
        <begin position="160"/>
        <end position="180"/>
    </location>
</feature>
<proteinExistence type="inferred from homology"/>
<evidence type="ECO:0000313" key="9">
    <source>
        <dbReference type="Proteomes" id="UP000230605"/>
    </source>
</evidence>
<comment type="pathway">
    <text evidence="5">Protein modification; protein glycosylation.</text>
</comment>
<dbReference type="EMBL" id="CP134184">
    <property type="protein sequence ID" value="WPA96105.1"/>
    <property type="molecule type" value="Genomic_DNA"/>
</dbReference>
<dbReference type="GO" id="GO:0102389">
    <property type="term" value="F:polyprenol reductase activity"/>
    <property type="evidence" value="ECO:0007669"/>
    <property type="project" value="UniProtKB-UniRule"/>
</dbReference>
<evidence type="ECO:0000256" key="2">
    <source>
        <dbReference type="ARBA" id="ARBA00022692"/>
    </source>
</evidence>
<comment type="catalytic activity">
    <reaction evidence="5">
        <text>a di-trans,poly-cis-dolichal + NADP(+) = a di-trans,poly-cis-polyprenal + NADPH + H(+)</text>
        <dbReference type="Rhea" id="RHEA:80727"/>
        <dbReference type="Rhea" id="RHEA-COMP:19536"/>
        <dbReference type="Rhea" id="RHEA-COMP:19537"/>
        <dbReference type="ChEBI" id="CHEBI:15378"/>
        <dbReference type="ChEBI" id="CHEBI:57783"/>
        <dbReference type="ChEBI" id="CHEBI:58349"/>
        <dbReference type="ChEBI" id="CHEBI:231623"/>
        <dbReference type="ChEBI" id="CHEBI:231637"/>
        <dbReference type="EC" id="1.3.1.94"/>
    </reaction>
    <physiologicalReaction direction="right-to-left" evidence="5">
        <dbReference type="Rhea" id="RHEA:80729"/>
    </physiologicalReaction>
</comment>
<evidence type="ECO:0000259" key="6">
    <source>
        <dbReference type="Pfam" id="PF02544"/>
    </source>
</evidence>
<keyword evidence="2 5" id="KW-0812">Transmembrane</keyword>
<dbReference type="EMBL" id="LKMD01000100">
    <property type="protein sequence ID" value="PIB00542.1"/>
    <property type="molecule type" value="Genomic_DNA"/>
</dbReference>
<keyword evidence="5" id="KW-0256">Endoplasmic reticulum</keyword>
<keyword evidence="10" id="KW-1185">Reference proteome</keyword>
<dbReference type="PANTHER" id="PTHR14624">
    <property type="entry name" value="DFG10 PROTEIN"/>
    <property type="match status" value="1"/>
</dbReference>
<comment type="similarity">
    <text evidence="5">Belongs to the steroid 5-alpha reductase family. Polyprenal reductase subfamily.</text>
</comment>
<dbReference type="GO" id="GO:0005789">
    <property type="term" value="C:endoplasmic reticulum membrane"/>
    <property type="evidence" value="ECO:0007669"/>
    <property type="project" value="UniProtKB-SubCell"/>
</dbReference>
<dbReference type="InterPro" id="IPR039698">
    <property type="entry name" value="Dfg10/SRD5A3"/>
</dbReference>
<dbReference type="PROSITE" id="PS50244">
    <property type="entry name" value="S5A_REDUCTASE"/>
    <property type="match status" value="1"/>
</dbReference>
<gene>
    <name evidence="7" type="ORF">CB0940_00678</name>
    <name evidence="8" type="ORF">RHO25_000711</name>
</gene>
<dbReference type="UniPathway" id="UPA00378"/>
<dbReference type="InterPro" id="IPR001104">
    <property type="entry name" value="3-oxo-5_a-steroid_4-DH_C"/>
</dbReference>
<evidence type="ECO:0000256" key="4">
    <source>
        <dbReference type="ARBA" id="ARBA00023136"/>
    </source>
</evidence>
<organism evidence="7 9">
    <name type="scientific">Cercospora beticola</name>
    <name type="common">Sugarbeet leaf spot fungus</name>
    <dbReference type="NCBI Taxonomy" id="122368"/>
    <lineage>
        <taxon>Eukaryota</taxon>
        <taxon>Fungi</taxon>
        <taxon>Dikarya</taxon>
        <taxon>Ascomycota</taxon>
        <taxon>Pezizomycotina</taxon>
        <taxon>Dothideomycetes</taxon>
        <taxon>Dothideomycetidae</taxon>
        <taxon>Mycosphaerellales</taxon>
        <taxon>Mycosphaerellaceae</taxon>
        <taxon>Cercospora</taxon>
    </lineage>
</organism>
<protein>
    <recommendedName>
        <fullName evidence="5">Polyprenal reductase</fullName>
        <ecNumber evidence="5">1.3.1.94</ecNumber>
    </recommendedName>
</protein>
<evidence type="ECO:0000256" key="1">
    <source>
        <dbReference type="ARBA" id="ARBA00004127"/>
    </source>
</evidence>
<feature type="transmembrane region" description="Helical" evidence="5">
    <location>
        <begin position="275"/>
        <end position="295"/>
    </location>
</feature>
<keyword evidence="5" id="KW-0560">Oxidoreductase</keyword>
<keyword evidence="5" id="KW-0521">NADP</keyword>
<evidence type="ECO:0000256" key="5">
    <source>
        <dbReference type="RuleBase" id="RU367081"/>
    </source>
</evidence>
<accession>A0A2G5I737</accession>
<dbReference type="AlphaFoldDB" id="A0A2G5I737"/>
<feature type="transmembrane region" description="Helical" evidence="5">
    <location>
        <begin position="206"/>
        <end position="228"/>
    </location>
</feature>
<feature type="domain" description="3-oxo-5-alpha-steroid 4-dehydrogenase C-terminal" evidence="6">
    <location>
        <begin position="201"/>
        <end position="322"/>
    </location>
</feature>
<comment type="function">
    <text evidence="5">Plays a key role in early steps of protein N-linked glycosylation by being involved in the conversion of polyprenol into dolichol. Acts as a polyprenal reductase that mediates the reduction of polyprenal into dolichal in a NADP-dependent mechanism. Dolichols are required for the synthesis of dolichol-linked monosaccharides and the oligosaccharide precursor used for N-glycosylation.</text>
</comment>
<evidence type="ECO:0000313" key="7">
    <source>
        <dbReference type="EMBL" id="PIB00542.1"/>
    </source>
</evidence>
<dbReference type="GO" id="GO:0003865">
    <property type="term" value="F:3-oxo-5-alpha-steroid 4-dehydrogenase activity"/>
    <property type="evidence" value="ECO:0007669"/>
    <property type="project" value="TreeGrafter"/>
</dbReference>
<dbReference type="Pfam" id="PF02544">
    <property type="entry name" value="Steroid_dh"/>
    <property type="match status" value="1"/>
</dbReference>
<evidence type="ECO:0000313" key="8">
    <source>
        <dbReference type="EMBL" id="WPA96105.1"/>
    </source>
</evidence>
<comment type="subcellular location">
    <subcellularLocation>
        <location evidence="1">Endomembrane system</location>
        <topology evidence="1">Multi-pass membrane protein</topology>
    </subcellularLocation>
    <subcellularLocation>
        <location evidence="5">Endoplasmic reticulum membrane</location>
    </subcellularLocation>
</comment>
<reference evidence="8 10" key="2">
    <citation type="submission" date="2023-09" db="EMBL/GenBank/DDBJ databases">
        <title>Complete-Gapless Cercospora beticola genome.</title>
        <authorList>
            <person name="Wyatt N.A."/>
            <person name="Spanner R.E."/>
            <person name="Bolton M.D."/>
        </authorList>
    </citation>
    <scope>NUCLEOTIDE SEQUENCE [LARGE SCALE GENOMIC DNA]</scope>
    <source>
        <strain evidence="8">Cb09-40</strain>
    </source>
</reference>
<dbReference type="PANTHER" id="PTHR14624:SF0">
    <property type="entry name" value="POLYPRENOL REDUCTASE"/>
    <property type="match status" value="1"/>
</dbReference>
<dbReference type="GO" id="GO:0016095">
    <property type="term" value="P:polyprenol catabolic process"/>
    <property type="evidence" value="ECO:0007669"/>
    <property type="project" value="UniProtKB-UniRule"/>
</dbReference>
<feature type="transmembrane region" description="Helical" evidence="5">
    <location>
        <begin position="15"/>
        <end position="36"/>
    </location>
</feature>
<evidence type="ECO:0000313" key="10">
    <source>
        <dbReference type="Proteomes" id="UP001302367"/>
    </source>
</evidence>
<reference evidence="7 9" key="1">
    <citation type="submission" date="2015-10" db="EMBL/GenBank/DDBJ databases">
        <title>The cercosporin biosynthetic gene cluster was horizontally transferred to several fungal lineages and shown to be expanded in Cercospora beticola based on microsynteny with recipient genomes.</title>
        <authorList>
            <person name="De Jonge R."/>
            <person name="Ebert M.K."/>
            <person name="Suttle J.C."/>
            <person name="Jurick Ii W.M."/>
            <person name="Secor G.A."/>
            <person name="Thomma B.P."/>
            <person name="Van De Peer Y."/>
            <person name="Bolton M.D."/>
        </authorList>
    </citation>
    <scope>NUCLEOTIDE SEQUENCE [LARGE SCALE GENOMIC DNA]</scope>
    <source>
        <strain evidence="7 9">09-40</strain>
    </source>
</reference>
<keyword evidence="3 5" id="KW-1133">Transmembrane helix</keyword>
<dbReference type="OrthoDB" id="541710at2759"/>
<dbReference type="Proteomes" id="UP001302367">
    <property type="component" value="Chromosome 1"/>
</dbReference>
<keyword evidence="4 5" id="KW-0472">Membrane</keyword>
<dbReference type="GO" id="GO:0160198">
    <property type="term" value="F:polyprenal reductase activity"/>
    <property type="evidence" value="ECO:0007669"/>
    <property type="project" value="UniProtKB-EC"/>
</dbReference>
<name>A0A2G5I737_CERBT</name>